<feature type="compositionally biased region" description="Basic and acidic residues" evidence="1">
    <location>
        <begin position="356"/>
        <end position="368"/>
    </location>
</feature>
<name>A0A7S3U386_EMIHU</name>
<evidence type="ECO:0000313" key="2">
    <source>
        <dbReference type="EMBL" id="CAE0601890.1"/>
    </source>
</evidence>
<accession>A0A7S3U386</accession>
<evidence type="ECO:0000256" key="1">
    <source>
        <dbReference type="SAM" id="MobiDB-lite"/>
    </source>
</evidence>
<dbReference type="InterPro" id="IPR036961">
    <property type="entry name" value="Kinesin_motor_dom_sf"/>
</dbReference>
<dbReference type="SUPFAM" id="SSF52540">
    <property type="entry name" value="P-loop containing nucleoside triphosphate hydrolases"/>
    <property type="match status" value="1"/>
</dbReference>
<organism evidence="2">
    <name type="scientific">Emiliania huxleyi</name>
    <name type="common">Coccolithophore</name>
    <name type="synonym">Pontosphaera huxleyi</name>
    <dbReference type="NCBI Taxonomy" id="2903"/>
    <lineage>
        <taxon>Eukaryota</taxon>
        <taxon>Haptista</taxon>
        <taxon>Haptophyta</taxon>
        <taxon>Prymnesiophyceae</taxon>
        <taxon>Isochrysidales</taxon>
        <taxon>Noelaerhabdaceae</taxon>
        <taxon>Emiliania</taxon>
    </lineage>
</organism>
<protein>
    <recommendedName>
        <fullName evidence="3">Kinesin motor domain-containing protein</fullName>
    </recommendedName>
</protein>
<feature type="compositionally biased region" description="Low complexity" evidence="1">
    <location>
        <begin position="327"/>
        <end position="353"/>
    </location>
</feature>
<sequence length="507" mass="54435">MRSPAGCPPGDTASPHVHIHVASDRGEQPAGPSPLGTLLQVPAGECLLTGRRRGNSLYRCHSNSQGGRDSESAFIDGLCKTLVGPGGGRRCVLVHGQEASRRPLLGRLLPALRAEALSAAGDQRTDAAFATFDVLAAGIHDRHPLGTAPWPLRGGVHALESHLRWEGLWTDEHSLGQGFLERPGDQRVWRPPPAPSLATAMLVRQRATGQSAIVVEVHSRKGVAESQAALHHLGRMLAALARKESHVPARSCSLTRLLSAYLSDPPTIGGGRRLVPVSPTRRLAADARGSQVWLVVCVSALRANMAEAVAALGMAESAMGPDPPRRSPASSSVSSPRGQGSPRRAAPSPDSSPGFRRRDAESSSPERPRHARRSPATSPRGTARPVEPWRGGMDTQRSPSSSPERRRGERAASPGARRRLFEAPTPRQRSASRVVLEREAKKQRGCQRGFHGLIPAVLVALLSLLWLCHPWALGAVAGTRVEGPAQSREMKAADWRSPRRWSRKVWA</sequence>
<proteinExistence type="predicted"/>
<evidence type="ECO:0008006" key="3">
    <source>
        <dbReference type="Google" id="ProtNLM"/>
    </source>
</evidence>
<dbReference type="EMBL" id="HBIR01062361">
    <property type="protein sequence ID" value="CAE0601890.1"/>
    <property type="molecule type" value="Transcribed_RNA"/>
</dbReference>
<dbReference type="InterPro" id="IPR027417">
    <property type="entry name" value="P-loop_NTPase"/>
</dbReference>
<feature type="region of interest" description="Disordered" evidence="1">
    <location>
        <begin position="317"/>
        <end position="432"/>
    </location>
</feature>
<reference evidence="2" key="1">
    <citation type="submission" date="2021-01" db="EMBL/GenBank/DDBJ databases">
        <authorList>
            <person name="Corre E."/>
            <person name="Pelletier E."/>
            <person name="Niang G."/>
            <person name="Scheremetjew M."/>
            <person name="Finn R."/>
            <person name="Kale V."/>
            <person name="Holt S."/>
            <person name="Cochrane G."/>
            <person name="Meng A."/>
            <person name="Brown T."/>
            <person name="Cohen L."/>
        </authorList>
    </citation>
    <scope>NUCLEOTIDE SEQUENCE</scope>
    <source>
        <strain evidence="2">379</strain>
    </source>
</reference>
<dbReference type="Gene3D" id="3.40.850.10">
    <property type="entry name" value="Kinesin motor domain"/>
    <property type="match status" value="1"/>
</dbReference>
<dbReference type="AlphaFoldDB" id="A0A7S3U386"/>
<gene>
    <name evidence="2" type="ORF">EHUX00137_LOCUS48397</name>
</gene>